<feature type="domain" description="Chalcone isomerase" evidence="3">
    <location>
        <begin position="91"/>
        <end position="285"/>
    </location>
</feature>
<protein>
    <recommendedName>
        <fullName evidence="2">Chalcone-flavonone isomerase family protein</fullName>
    </recommendedName>
</protein>
<dbReference type="SUPFAM" id="SSF54626">
    <property type="entry name" value="Chalcone isomerase"/>
    <property type="match status" value="1"/>
</dbReference>
<keyword evidence="5" id="KW-1185">Reference proteome</keyword>
<evidence type="ECO:0000256" key="2">
    <source>
        <dbReference type="RuleBase" id="RU361158"/>
    </source>
</evidence>
<evidence type="ECO:0000259" key="3">
    <source>
        <dbReference type="Pfam" id="PF02431"/>
    </source>
</evidence>
<comment type="similarity">
    <text evidence="1 2">Belongs to the chalcone isomerase family.</text>
</comment>
<dbReference type="PANTHER" id="PTHR47698:SF2">
    <property type="entry name" value="FATTY-ACID-BINDING PROTEIN 3, CHLOROPLASTIC"/>
    <property type="match status" value="1"/>
</dbReference>
<evidence type="ECO:0000313" key="5">
    <source>
        <dbReference type="Proteomes" id="UP001341840"/>
    </source>
</evidence>
<accession>A0ABU6R3I5</accession>
<dbReference type="Gene3D" id="3.50.70.10">
    <property type="match status" value="1"/>
</dbReference>
<reference evidence="4 5" key="1">
    <citation type="journal article" date="2023" name="Plants (Basel)">
        <title>Bridging the Gap: Combining Genomics and Transcriptomics Approaches to Understand Stylosanthes scabra, an Orphan Legume from the Brazilian Caatinga.</title>
        <authorList>
            <person name="Ferreira-Neto J.R.C."/>
            <person name="da Silva M.D."/>
            <person name="Binneck E."/>
            <person name="de Melo N.F."/>
            <person name="da Silva R.H."/>
            <person name="de Melo A.L.T.M."/>
            <person name="Pandolfi V."/>
            <person name="Bustamante F.O."/>
            <person name="Brasileiro-Vidal A.C."/>
            <person name="Benko-Iseppon A.M."/>
        </authorList>
    </citation>
    <scope>NUCLEOTIDE SEQUENCE [LARGE SCALE GENOMIC DNA]</scope>
    <source>
        <tissue evidence="4">Leaves</tissue>
    </source>
</reference>
<dbReference type="InterPro" id="IPR036298">
    <property type="entry name" value="Chalcone_isomerase_sf"/>
</dbReference>
<evidence type="ECO:0000256" key="1">
    <source>
        <dbReference type="ARBA" id="ARBA00007166"/>
    </source>
</evidence>
<proteinExistence type="inferred from homology"/>
<gene>
    <name evidence="4" type="primary">FAP3_1</name>
    <name evidence="4" type="ORF">PIB30_000122</name>
</gene>
<name>A0ABU6R3I5_9FABA</name>
<dbReference type="InterPro" id="IPR016088">
    <property type="entry name" value="Chalcone_isomerase_3-sand"/>
</dbReference>
<dbReference type="InterPro" id="IPR016087">
    <property type="entry name" value="Chalcone_isomerase"/>
</dbReference>
<comment type="caution">
    <text evidence="4">The sequence shown here is derived from an EMBL/GenBank/DDBJ whole genome shotgun (WGS) entry which is preliminary data.</text>
</comment>
<dbReference type="Pfam" id="PF02431">
    <property type="entry name" value="Chalcone"/>
    <property type="match status" value="1"/>
</dbReference>
<dbReference type="PANTHER" id="PTHR47698">
    <property type="entry name" value="FATTY-ACID-BINDING PROTEIN 3, CHLOROPLASTIC"/>
    <property type="match status" value="1"/>
</dbReference>
<sequence>MLGAIATSITPSLTLSPSTNFLLRSDHVLKRTSNSPFLLNHGPSVTLFSDSPLHFSFFKCSTRHNAALFAEAASSSSAATSAEYVEEPATNVKFQTSLVVPGCLDSLILLGTGFREKVFAIIGVKVYAAGLYLNRSIINELNAWKGQSKDAIQGNSSLFKTIFQTSLEKSLQIILVRDVDGKTFWDALSDAISPRIVEPTTADEDALSAFRNFFLNLSLRKGTFIFLTWPDPSKLLVSVSSQGLPSAVDATIESTNVASTLFDVFLGDSPVSPSLKASVAEGLSKVLK</sequence>
<evidence type="ECO:0000313" key="4">
    <source>
        <dbReference type="EMBL" id="MED6118140.1"/>
    </source>
</evidence>
<dbReference type="EMBL" id="JASCZI010030209">
    <property type="protein sequence ID" value="MED6118140.1"/>
    <property type="molecule type" value="Genomic_DNA"/>
</dbReference>
<dbReference type="Proteomes" id="UP001341840">
    <property type="component" value="Unassembled WGS sequence"/>
</dbReference>
<organism evidence="4 5">
    <name type="scientific">Stylosanthes scabra</name>
    <dbReference type="NCBI Taxonomy" id="79078"/>
    <lineage>
        <taxon>Eukaryota</taxon>
        <taxon>Viridiplantae</taxon>
        <taxon>Streptophyta</taxon>
        <taxon>Embryophyta</taxon>
        <taxon>Tracheophyta</taxon>
        <taxon>Spermatophyta</taxon>
        <taxon>Magnoliopsida</taxon>
        <taxon>eudicotyledons</taxon>
        <taxon>Gunneridae</taxon>
        <taxon>Pentapetalae</taxon>
        <taxon>rosids</taxon>
        <taxon>fabids</taxon>
        <taxon>Fabales</taxon>
        <taxon>Fabaceae</taxon>
        <taxon>Papilionoideae</taxon>
        <taxon>50 kb inversion clade</taxon>
        <taxon>dalbergioids sensu lato</taxon>
        <taxon>Dalbergieae</taxon>
        <taxon>Pterocarpus clade</taxon>
        <taxon>Stylosanthes</taxon>
    </lineage>
</organism>
<dbReference type="InterPro" id="IPR016089">
    <property type="entry name" value="Chalcone_isomerase_bundle_sf"/>
</dbReference>
<dbReference type="Gene3D" id="1.10.890.20">
    <property type="match status" value="1"/>
</dbReference>